<dbReference type="Proteomes" id="UP000189464">
    <property type="component" value="Chromosome"/>
</dbReference>
<sequence>MLRTKKLLLWPVTILLGTALVFGGCAAAKKPMPDQQTPATPNNMVTNDNANKNYPMDVVDKAVKEANKVEGVKGSTAVIAGRNLYLGLDLNANLENNRSAQVEENVKSRVKSIFPNYTVMVTSDIDTVTRIKRVGQGIEQGKPLSSFAEEIEEIANRLSPRTQ</sequence>
<dbReference type="InterPro" id="IPR014247">
    <property type="entry name" value="Spore_lipoprot_YhcN/YlaJ"/>
</dbReference>
<dbReference type="KEGG" id="dfg:B0537_11180"/>
<gene>
    <name evidence="2" type="ORF">B0537_11180</name>
</gene>
<feature type="signal peptide" evidence="1">
    <location>
        <begin position="1"/>
        <end position="27"/>
    </location>
</feature>
<dbReference type="STRING" id="1833852.B0537_11180"/>
<accession>A0A1S6IXU5</accession>
<dbReference type="AlphaFoldDB" id="A0A1S6IXU5"/>
<dbReference type="EMBL" id="CP019698">
    <property type="protein sequence ID" value="AQS59592.1"/>
    <property type="molecule type" value="Genomic_DNA"/>
</dbReference>
<dbReference type="RefSeq" id="WP_077714658.1">
    <property type="nucleotide sequence ID" value="NZ_CP019698.1"/>
</dbReference>
<evidence type="ECO:0000313" key="2">
    <source>
        <dbReference type="EMBL" id="AQS59592.1"/>
    </source>
</evidence>
<dbReference type="Pfam" id="PF09580">
    <property type="entry name" value="Spore_YhcN_YlaJ"/>
    <property type="match status" value="1"/>
</dbReference>
<organism evidence="2 3">
    <name type="scientific">Desulforamulus ferrireducens</name>
    <dbReference type="NCBI Taxonomy" id="1833852"/>
    <lineage>
        <taxon>Bacteria</taxon>
        <taxon>Bacillati</taxon>
        <taxon>Bacillota</taxon>
        <taxon>Clostridia</taxon>
        <taxon>Eubacteriales</taxon>
        <taxon>Peptococcaceae</taxon>
        <taxon>Desulforamulus</taxon>
    </lineage>
</organism>
<dbReference type="OrthoDB" id="1707228at2"/>
<evidence type="ECO:0000256" key="1">
    <source>
        <dbReference type="SAM" id="SignalP"/>
    </source>
</evidence>
<feature type="chain" id="PRO_5038762801" evidence="1">
    <location>
        <begin position="28"/>
        <end position="163"/>
    </location>
</feature>
<reference evidence="2 3" key="1">
    <citation type="journal article" date="2016" name="Int. J. Syst. Evol. Microbiol.">
        <title>Desulfotomaculum ferrireducens sp. nov., a moderately thermophilic sulfate-reducing and dissimilatory Fe(III)-reducing bacterium isolated from compost.</title>
        <authorList>
            <person name="Yang G."/>
            <person name="Guo J."/>
            <person name="Zhuang L."/>
            <person name="Yuan Y."/>
            <person name="Zhou S."/>
        </authorList>
    </citation>
    <scope>NUCLEOTIDE SEQUENCE [LARGE SCALE GENOMIC DNA]</scope>
    <source>
        <strain evidence="2 3">GSS09</strain>
    </source>
</reference>
<keyword evidence="1" id="KW-0732">Signal</keyword>
<dbReference type="GO" id="GO:0030435">
    <property type="term" value="P:sporulation resulting in formation of a cellular spore"/>
    <property type="evidence" value="ECO:0007669"/>
    <property type="project" value="InterPro"/>
</dbReference>
<proteinExistence type="predicted"/>
<keyword evidence="3" id="KW-1185">Reference proteome</keyword>
<dbReference type="PROSITE" id="PS51257">
    <property type="entry name" value="PROKAR_LIPOPROTEIN"/>
    <property type="match status" value="1"/>
</dbReference>
<dbReference type="InterPro" id="IPR019076">
    <property type="entry name" value="Spore_lipoprot_YhcN/YlaJ-like"/>
</dbReference>
<protein>
    <submittedName>
        <fullName evidence="2">Sporulation protein</fullName>
    </submittedName>
</protein>
<name>A0A1S6IXU5_9FIRM</name>
<evidence type="ECO:0000313" key="3">
    <source>
        <dbReference type="Proteomes" id="UP000189464"/>
    </source>
</evidence>
<dbReference type="NCBIfam" id="TIGR02898">
    <property type="entry name" value="spore_YhcN_YlaJ"/>
    <property type="match status" value="1"/>
</dbReference>